<feature type="transmembrane region" description="Helical" evidence="11">
    <location>
        <begin position="40"/>
        <end position="62"/>
    </location>
</feature>
<evidence type="ECO:0000313" key="13">
    <source>
        <dbReference type="EMBL" id="KAA1262179.1"/>
    </source>
</evidence>
<evidence type="ECO:0000256" key="8">
    <source>
        <dbReference type="ARBA" id="ARBA00023136"/>
    </source>
</evidence>
<dbReference type="InterPro" id="IPR005828">
    <property type="entry name" value="MFS_sugar_transport-like"/>
</dbReference>
<name>A0A5B1CQQ2_9BACT</name>
<evidence type="ECO:0000256" key="1">
    <source>
        <dbReference type="ARBA" id="ARBA00004651"/>
    </source>
</evidence>
<feature type="transmembrane region" description="Helical" evidence="11">
    <location>
        <begin position="170"/>
        <end position="192"/>
    </location>
</feature>
<evidence type="ECO:0000256" key="7">
    <source>
        <dbReference type="ARBA" id="ARBA00022989"/>
    </source>
</evidence>
<keyword evidence="6 11" id="KW-0812">Transmembrane</keyword>
<dbReference type="InterPro" id="IPR036259">
    <property type="entry name" value="MFS_trans_sf"/>
</dbReference>
<keyword evidence="3 9" id="KW-0813">Transport</keyword>
<evidence type="ECO:0000256" key="9">
    <source>
        <dbReference type="RuleBase" id="RU003346"/>
    </source>
</evidence>
<dbReference type="PROSITE" id="PS00217">
    <property type="entry name" value="SUGAR_TRANSPORT_2"/>
    <property type="match status" value="1"/>
</dbReference>
<dbReference type="PANTHER" id="PTHR48020">
    <property type="entry name" value="PROTON MYO-INOSITOL COTRANSPORTER"/>
    <property type="match status" value="1"/>
</dbReference>
<dbReference type="SUPFAM" id="SSF103473">
    <property type="entry name" value="MFS general substrate transporter"/>
    <property type="match status" value="1"/>
</dbReference>
<protein>
    <submittedName>
        <fullName evidence="13">D-xylose-proton symporter</fullName>
    </submittedName>
</protein>
<evidence type="ECO:0000259" key="12">
    <source>
        <dbReference type="PROSITE" id="PS50850"/>
    </source>
</evidence>
<dbReference type="Pfam" id="PF00083">
    <property type="entry name" value="Sugar_tr"/>
    <property type="match status" value="1"/>
</dbReference>
<evidence type="ECO:0000256" key="4">
    <source>
        <dbReference type="ARBA" id="ARBA00022475"/>
    </source>
</evidence>
<organism evidence="13 14">
    <name type="scientific">Rubripirellula obstinata</name>
    <dbReference type="NCBI Taxonomy" id="406547"/>
    <lineage>
        <taxon>Bacteria</taxon>
        <taxon>Pseudomonadati</taxon>
        <taxon>Planctomycetota</taxon>
        <taxon>Planctomycetia</taxon>
        <taxon>Pirellulales</taxon>
        <taxon>Pirellulaceae</taxon>
        <taxon>Rubripirellula</taxon>
    </lineage>
</organism>
<dbReference type="EMBL" id="VRLW01000001">
    <property type="protein sequence ID" value="KAA1262179.1"/>
    <property type="molecule type" value="Genomic_DNA"/>
</dbReference>
<dbReference type="AlphaFoldDB" id="A0A5B1CQQ2"/>
<dbReference type="Proteomes" id="UP000322699">
    <property type="component" value="Unassembled WGS sequence"/>
</dbReference>
<gene>
    <name evidence="13" type="primary">xylE_3</name>
    <name evidence="13" type="ORF">LF1_47410</name>
</gene>
<feature type="transmembrane region" description="Helical" evidence="11">
    <location>
        <begin position="427"/>
        <end position="447"/>
    </location>
</feature>
<proteinExistence type="inferred from homology"/>
<evidence type="ECO:0000256" key="11">
    <source>
        <dbReference type="SAM" id="Phobius"/>
    </source>
</evidence>
<feature type="region of interest" description="Disordered" evidence="10">
    <location>
        <begin position="1"/>
        <end position="22"/>
    </location>
</feature>
<dbReference type="PANTHER" id="PTHR48020:SF12">
    <property type="entry name" value="PROTON MYO-INOSITOL COTRANSPORTER"/>
    <property type="match status" value="1"/>
</dbReference>
<dbReference type="NCBIfam" id="TIGR00879">
    <property type="entry name" value="SP"/>
    <property type="match status" value="1"/>
</dbReference>
<dbReference type="InterPro" id="IPR005829">
    <property type="entry name" value="Sugar_transporter_CS"/>
</dbReference>
<keyword evidence="4" id="KW-1003">Cell membrane</keyword>
<feature type="transmembrane region" description="Helical" evidence="11">
    <location>
        <begin position="332"/>
        <end position="356"/>
    </location>
</feature>
<dbReference type="PROSITE" id="PS50850">
    <property type="entry name" value="MFS"/>
    <property type="match status" value="1"/>
</dbReference>
<dbReference type="Gene3D" id="1.20.1250.20">
    <property type="entry name" value="MFS general substrate transporter like domains"/>
    <property type="match status" value="1"/>
</dbReference>
<dbReference type="PROSITE" id="PS00216">
    <property type="entry name" value="SUGAR_TRANSPORT_1"/>
    <property type="match status" value="2"/>
</dbReference>
<feature type="transmembrane region" description="Helical" evidence="11">
    <location>
        <begin position="137"/>
        <end position="158"/>
    </location>
</feature>
<feature type="transmembrane region" description="Helical" evidence="11">
    <location>
        <begin position="297"/>
        <end position="320"/>
    </location>
</feature>
<feature type="domain" description="Major facilitator superfamily (MFS) profile" evidence="12">
    <location>
        <begin position="44"/>
        <end position="481"/>
    </location>
</feature>
<dbReference type="CDD" id="cd17359">
    <property type="entry name" value="MFS_XylE_like"/>
    <property type="match status" value="1"/>
</dbReference>
<dbReference type="InterPro" id="IPR020846">
    <property type="entry name" value="MFS_dom"/>
</dbReference>
<dbReference type="RefSeq" id="WP_084422313.1">
    <property type="nucleotide sequence ID" value="NZ_LWSK01000006.1"/>
</dbReference>
<dbReference type="GO" id="GO:0005886">
    <property type="term" value="C:plasma membrane"/>
    <property type="evidence" value="ECO:0007669"/>
    <property type="project" value="UniProtKB-SubCell"/>
</dbReference>
<reference evidence="13 14" key="1">
    <citation type="submission" date="2019-08" db="EMBL/GenBank/DDBJ databases">
        <title>Deep-cultivation of Planctomycetes and their phenomic and genomic characterization uncovers novel biology.</title>
        <authorList>
            <person name="Wiegand S."/>
            <person name="Jogler M."/>
            <person name="Boedeker C."/>
            <person name="Pinto D."/>
            <person name="Vollmers J."/>
            <person name="Rivas-Marin E."/>
            <person name="Kohn T."/>
            <person name="Peeters S.H."/>
            <person name="Heuer A."/>
            <person name="Rast P."/>
            <person name="Oberbeckmann S."/>
            <person name="Bunk B."/>
            <person name="Jeske O."/>
            <person name="Meyerdierks A."/>
            <person name="Storesund J.E."/>
            <person name="Kallscheuer N."/>
            <person name="Luecker S."/>
            <person name="Lage O.M."/>
            <person name="Pohl T."/>
            <person name="Merkel B.J."/>
            <person name="Hornburger P."/>
            <person name="Mueller R.-W."/>
            <person name="Bruemmer F."/>
            <person name="Labrenz M."/>
            <person name="Spormann A.M."/>
            <person name="Op Den Camp H."/>
            <person name="Overmann J."/>
            <person name="Amann R."/>
            <person name="Jetten M.S.M."/>
            <person name="Mascher T."/>
            <person name="Medema M.H."/>
            <person name="Devos D.P."/>
            <person name="Kaster A.-K."/>
            <person name="Ovreas L."/>
            <person name="Rohde M."/>
            <person name="Galperin M.Y."/>
            <person name="Jogler C."/>
        </authorList>
    </citation>
    <scope>NUCLEOTIDE SEQUENCE [LARGE SCALE GENOMIC DNA]</scope>
    <source>
        <strain evidence="13 14">LF1</strain>
    </source>
</reference>
<evidence type="ECO:0000256" key="2">
    <source>
        <dbReference type="ARBA" id="ARBA00010992"/>
    </source>
</evidence>
<evidence type="ECO:0000256" key="10">
    <source>
        <dbReference type="SAM" id="MobiDB-lite"/>
    </source>
</evidence>
<dbReference type="GO" id="GO:0022857">
    <property type="term" value="F:transmembrane transporter activity"/>
    <property type="evidence" value="ECO:0007669"/>
    <property type="project" value="InterPro"/>
</dbReference>
<feature type="transmembrane region" description="Helical" evidence="11">
    <location>
        <begin position="82"/>
        <end position="104"/>
    </location>
</feature>
<keyword evidence="8 11" id="KW-0472">Membrane</keyword>
<feature type="transmembrane region" description="Helical" evidence="11">
    <location>
        <begin position="363"/>
        <end position="386"/>
    </location>
</feature>
<evidence type="ECO:0000313" key="14">
    <source>
        <dbReference type="Proteomes" id="UP000322699"/>
    </source>
</evidence>
<feature type="transmembrane region" description="Helical" evidence="11">
    <location>
        <begin position="111"/>
        <end position="131"/>
    </location>
</feature>
<dbReference type="PRINTS" id="PR00171">
    <property type="entry name" value="SUGRTRNSPORT"/>
</dbReference>
<dbReference type="OrthoDB" id="9783823at2"/>
<accession>A0A5B1CQQ2</accession>
<dbReference type="InterPro" id="IPR050814">
    <property type="entry name" value="Myo-inositol_Transporter"/>
</dbReference>
<feature type="transmembrane region" description="Helical" evidence="11">
    <location>
        <begin position="392"/>
        <end position="415"/>
    </location>
</feature>
<evidence type="ECO:0000256" key="3">
    <source>
        <dbReference type="ARBA" id="ARBA00022448"/>
    </source>
</evidence>
<feature type="transmembrane region" description="Helical" evidence="11">
    <location>
        <begin position="217"/>
        <end position="236"/>
    </location>
</feature>
<keyword evidence="5" id="KW-0762">Sugar transport</keyword>
<sequence length="494" mass="53971">MAFNEDSDANERRADAYRPANPISEDSADETLNSTINTRFIWVICFVAAMGGLLFGYDWVVIGGAKPFYEPYFGISDSPTLQGWAMSTALIGCLLGAVVSGALADRLGRKRLLLVAAFLFTLSAVGTALSIDFTWFNIFRFVGGIGIGLASNLSPMYIAEIAPAKSRGRLVSVNQLTIVVGVLAAQIVNLLIADQVVENATAEAIRQSWNGTHGWRWMFAAETVPAAAFFLMMFVVPESPRWLVRDGQDDKAKSVLERVGGSDYAEKELYEIKESIGQEAQTKVHLSELFEPKIRKILGLGIFLAVFQQWCGINVIFNYAQEIFSAAGYDVGSIMFNIVITGIVNLVFTFVAIFTVDRYGRRGLMLVGSLGLAIIYGILGSCYFAESQGVHVLILVLSAIACYAMSLAPVVWVFLSEIFPNRIRGAAMAVCVFSLWLGCTALTFTFPILNDQLGAHGTFWLYGVICAVGFVVILLKLPETKGKSLEEIQESLIK</sequence>
<evidence type="ECO:0000256" key="6">
    <source>
        <dbReference type="ARBA" id="ARBA00022692"/>
    </source>
</evidence>
<comment type="similarity">
    <text evidence="2 9">Belongs to the major facilitator superfamily. Sugar transporter (TC 2.A.1.1) family.</text>
</comment>
<dbReference type="InterPro" id="IPR047984">
    <property type="entry name" value="XylE-like"/>
</dbReference>
<comment type="caution">
    <text evidence="13">The sequence shown here is derived from an EMBL/GenBank/DDBJ whole genome shotgun (WGS) entry which is preliminary data.</text>
</comment>
<keyword evidence="14" id="KW-1185">Reference proteome</keyword>
<dbReference type="FunFam" id="1.20.1250.20:FF:000122">
    <property type="entry name" value="D-xylose transporter XylE"/>
    <property type="match status" value="1"/>
</dbReference>
<evidence type="ECO:0000256" key="5">
    <source>
        <dbReference type="ARBA" id="ARBA00022597"/>
    </source>
</evidence>
<feature type="transmembrane region" description="Helical" evidence="11">
    <location>
        <begin position="459"/>
        <end position="477"/>
    </location>
</feature>
<dbReference type="InterPro" id="IPR003663">
    <property type="entry name" value="Sugar/inositol_transpt"/>
</dbReference>
<keyword evidence="7 11" id="KW-1133">Transmembrane helix</keyword>
<comment type="subcellular location">
    <subcellularLocation>
        <location evidence="1">Cell membrane</location>
        <topology evidence="1">Multi-pass membrane protein</topology>
    </subcellularLocation>
</comment>